<keyword evidence="6 8" id="KW-0539">Nucleus</keyword>
<dbReference type="Proteomes" id="UP000789342">
    <property type="component" value="Unassembled WGS sequence"/>
</dbReference>
<dbReference type="Gene3D" id="3.30.2380.10">
    <property type="entry name" value="CGI121/TPRKB"/>
    <property type="match status" value="1"/>
</dbReference>
<proteinExistence type="inferred from homology"/>
<dbReference type="Pfam" id="PF08617">
    <property type="entry name" value="CGI-121"/>
    <property type="match status" value="1"/>
</dbReference>
<dbReference type="InterPro" id="IPR036504">
    <property type="entry name" value="CGI121/TPRKB_sf"/>
</dbReference>
<organism evidence="9 10">
    <name type="scientific">Acaulospora morrowiae</name>
    <dbReference type="NCBI Taxonomy" id="94023"/>
    <lineage>
        <taxon>Eukaryota</taxon>
        <taxon>Fungi</taxon>
        <taxon>Fungi incertae sedis</taxon>
        <taxon>Mucoromycota</taxon>
        <taxon>Glomeromycotina</taxon>
        <taxon>Glomeromycetes</taxon>
        <taxon>Diversisporales</taxon>
        <taxon>Acaulosporaceae</taxon>
        <taxon>Acaulospora</taxon>
    </lineage>
</organism>
<dbReference type="GO" id="GO:0002949">
    <property type="term" value="P:tRNA threonylcarbamoyladenosine modification"/>
    <property type="evidence" value="ECO:0007669"/>
    <property type="project" value="TreeGrafter"/>
</dbReference>
<evidence type="ECO:0000256" key="6">
    <source>
        <dbReference type="ARBA" id="ARBA00023242"/>
    </source>
</evidence>
<gene>
    <name evidence="9" type="ORF">AMORRO_LOCUS5620</name>
</gene>
<comment type="similarity">
    <text evidence="2 8">Belongs to the CGI121/TPRKB family.</text>
</comment>
<comment type="function">
    <text evidence="7">Component of the EKC/KEOPS complex that is required for the formation of a threonylcarbamoyl group on adenosine at position 37 (t(6)A37) in tRNAs that read codons beginning with adenine. The complex is probably involved in the transfer of the threonylcarbamoyl moiety of threonylcarbamoyl-AMP (TC-AMP) to the N6 group of A37. CGI121 acts as an allosteric effector that regulates the t(6)A activity of the complex. The EKC/KEOPS complex also promotes both telomere uncapping and telomere elongation. The complex is required for efficient recruitment of transcriptional coactivators. CGI121 is not required for tRNA modification.</text>
</comment>
<evidence type="ECO:0000256" key="1">
    <source>
        <dbReference type="ARBA" id="ARBA00004123"/>
    </source>
</evidence>
<evidence type="ECO:0000256" key="5">
    <source>
        <dbReference type="ARBA" id="ARBA00022694"/>
    </source>
</evidence>
<evidence type="ECO:0000256" key="2">
    <source>
        <dbReference type="ARBA" id="ARBA00005546"/>
    </source>
</evidence>
<dbReference type="PANTHER" id="PTHR15840:SF10">
    <property type="entry name" value="EKC_KEOPS COMPLEX SUBUNIT TPRKB"/>
    <property type="match status" value="1"/>
</dbReference>
<dbReference type="GO" id="GO:0000408">
    <property type="term" value="C:EKC/KEOPS complex"/>
    <property type="evidence" value="ECO:0007669"/>
    <property type="project" value="TreeGrafter"/>
</dbReference>
<evidence type="ECO:0000256" key="3">
    <source>
        <dbReference type="ARBA" id="ARBA00015316"/>
    </source>
</evidence>
<protein>
    <recommendedName>
        <fullName evidence="4">EKC/KEOPS complex subunit CGI121</fullName>
    </recommendedName>
    <alternativeName>
        <fullName evidence="3">EKC/KEOPS complex subunit cgi121</fullName>
    </alternativeName>
</protein>
<dbReference type="InterPro" id="IPR013926">
    <property type="entry name" value="CGI121/TPRKB"/>
</dbReference>
<dbReference type="GO" id="GO:0005829">
    <property type="term" value="C:cytosol"/>
    <property type="evidence" value="ECO:0007669"/>
    <property type="project" value="TreeGrafter"/>
</dbReference>
<dbReference type="AlphaFoldDB" id="A0A9N9B153"/>
<name>A0A9N9B153_9GLOM</name>
<keyword evidence="10" id="KW-1185">Reference proteome</keyword>
<sequence length="176" mass="19955">MQSYTLELFPSYGPVHIFLFCNVRNSMDLRKRLLSHDQELAYAFIDARVVLDTFQLLIATNGALHNDRNSALRTHNVHSEIVYNLSPTPNISESLRRFGISNNTKDIVVIKVGGEFNEIKSHLNSLIQGTESSLEEFQKSVDIESVRKYYKIDSKIKDHGEMLNTIVGSIAIKSVN</sequence>
<keyword evidence="5" id="KW-0819">tRNA processing</keyword>
<accession>A0A9N9B153</accession>
<evidence type="ECO:0000256" key="4">
    <source>
        <dbReference type="ARBA" id="ARBA00016009"/>
    </source>
</evidence>
<evidence type="ECO:0000313" key="10">
    <source>
        <dbReference type="Proteomes" id="UP000789342"/>
    </source>
</evidence>
<evidence type="ECO:0000313" key="9">
    <source>
        <dbReference type="EMBL" id="CAG8552057.1"/>
    </source>
</evidence>
<dbReference type="GO" id="GO:0005634">
    <property type="term" value="C:nucleus"/>
    <property type="evidence" value="ECO:0007669"/>
    <property type="project" value="UniProtKB-SubCell"/>
</dbReference>
<reference evidence="9" key="1">
    <citation type="submission" date="2021-06" db="EMBL/GenBank/DDBJ databases">
        <authorList>
            <person name="Kallberg Y."/>
            <person name="Tangrot J."/>
            <person name="Rosling A."/>
        </authorList>
    </citation>
    <scope>NUCLEOTIDE SEQUENCE</scope>
    <source>
        <strain evidence="9">CL551</strain>
    </source>
</reference>
<dbReference type="EMBL" id="CAJVPV010003447">
    <property type="protein sequence ID" value="CAG8552057.1"/>
    <property type="molecule type" value="Genomic_DNA"/>
</dbReference>
<evidence type="ECO:0000256" key="8">
    <source>
        <dbReference type="RuleBase" id="RU004398"/>
    </source>
</evidence>
<dbReference type="PANTHER" id="PTHR15840">
    <property type="entry name" value="CGI-121 FAMILY MEMBER"/>
    <property type="match status" value="1"/>
</dbReference>
<dbReference type="OrthoDB" id="329139at2759"/>
<dbReference type="SUPFAM" id="SSF143870">
    <property type="entry name" value="PF0523-like"/>
    <property type="match status" value="1"/>
</dbReference>
<comment type="subcellular location">
    <subcellularLocation>
        <location evidence="1">Nucleus</location>
    </subcellularLocation>
</comment>
<comment type="caution">
    <text evidence="9">The sequence shown here is derived from an EMBL/GenBank/DDBJ whole genome shotgun (WGS) entry which is preliminary data.</text>
</comment>
<evidence type="ECO:0000256" key="7">
    <source>
        <dbReference type="ARBA" id="ARBA00025043"/>
    </source>
</evidence>